<protein>
    <recommendedName>
        <fullName evidence="4">CCAAT-binding factor domain-containing protein</fullName>
    </recommendedName>
</protein>
<evidence type="ECO:0000256" key="2">
    <source>
        <dbReference type="SAM" id="Coils"/>
    </source>
</evidence>
<feature type="coiled-coil region" evidence="2">
    <location>
        <begin position="200"/>
        <end position="234"/>
    </location>
</feature>
<dbReference type="GO" id="GO:0003682">
    <property type="term" value="F:chromatin binding"/>
    <property type="evidence" value="ECO:0007669"/>
    <property type="project" value="TreeGrafter"/>
</dbReference>
<dbReference type="InterPro" id="IPR016903">
    <property type="entry name" value="Nucleolar_cplx-assoc_3"/>
</dbReference>
<keyword evidence="2" id="KW-0175">Coiled coil</keyword>
<evidence type="ECO:0000256" key="1">
    <source>
        <dbReference type="ARBA" id="ARBA00007797"/>
    </source>
</evidence>
<dbReference type="GO" id="GO:0005730">
    <property type="term" value="C:nucleolus"/>
    <property type="evidence" value="ECO:0007669"/>
    <property type="project" value="TreeGrafter"/>
</dbReference>
<name>G0UWK7_TRYCI</name>
<comment type="similarity">
    <text evidence="1">Belongs to the CBF/MAK21 family.</text>
</comment>
<evidence type="ECO:0000259" key="4">
    <source>
        <dbReference type="Pfam" id="PF03914"/>
    </source>
</evidence>
<dbReference type="Pfam" id="PF03914">
    <property type="entry name" value="CBF"/>
    <property type="match status" value="1"/>
</dbReference>
<organism evidence="5">
    <name type="scientific">Trypanosoma congolense (strain IL3000)</name>
    <dbReference type="NCBI Taxonomy" id="1068625"/>
    <lineage>
        <taxon>Eukaryota</taxon>
        <taxon>Discoba</taxon>
        <taxon>Euglenozoa</taxon>
        <taxon>Kinetoplastea</taxon>
        <taxon>Metakinetoplastina</taxon>
        <taxon>Trypanosomatida</taxon>
        <taxon>Trypanosomatidae</taxon>
        <taxon>Trypanosoma</taxon>
        <taxon>Nannomonas</taxon>
    </lineage>
</organism>
<evidence type="ECO:0000313" key="5">
    <source>
        <dbReference type="EMBL" id="CCC93773.1"/>
    </source>
</evidence>
<dbReference type="GO" id="GO:0006270">
    <property type="term" value="P:DNA replication initiation"/>
    <property type="evidence" value="ECO:0007669"/>
    <property type="project" value="TreeGrafter"/>
</dbReference>
<gene>
    <name evidence="5" type="ORF">TCIL3000_10_5390</name>
</gene>
<dbReference type="VEuPathDB" id="TriTrypDB:TcIL3000_10_5390"/>
<dbReference type="AlphaFoldDB" id="G0UWK7"/>
<dbReference type="PANTHER" id="PTHR14428:SF5">
    <property type="entry name" value="NUCLEOLAR COMPLEX PROTEIN 3 HOMOLOG"/>
    <property type="match status" value="1"/>
</dbReference>
<proteinExistence type="inferred from homology"/>
<dbReference type="SUPFAM" id="SSF48371">
    <property type="entry name" value="ARM repeat"/>
    <property type="match status" value="1"/>
</dbReference>
<accession>G0UWK7</accession>
<dbReference type="InterPro" id="IPR016024">
    <property type="entry name" value="ARM-type_fold"/>
</dbReference>
<evidence type="ECO:0000256" key="3">
    <source>
        <dbReference type="SAM" id="MobiDB-lite"/>
    </source>
</evidence>
<reference evidence="5" key="1">
    <citation type="journal article" date="2012" name="Proc. Natl. Acad. Sci. U.S.A.">
        <title>Antigenic diversity is generated by distinct evolutionary mechanisms in African trypanosome species.</title>
        <authorList>
            <person name="Jackson A.P."/>
            <person name="Berry A."/>
            <person name="Aslett M."/>
            <person name="Allison H.C."/>
            <person name="Burton P."/>
            <person name="Vavrova-Anderson J."/>
            <person name="Brown R."/>
            <person name="Browne H."/>
            <person name="Corton N."/>
            <person name="Hauser H."/>
            <person name="Gamble J."/>
            <person name="Gilderthorp R."/>
            <person name="Marcello L."/>
            <person name="McQuillan J."/>
            <person name="Otto T.D."/>
            <person name="Quail M.A."/>
            <person name="Sanders M.J."/>
            <person name="van Tonder A."/>
            <person name="Ginger M.L."/>
            <person name="Field M.C."/>
            <person name="Barry J.D."/>
            <person name="Hertz-Fowler C."/>
            <person name="Berriman M."/>
        </authorList>
    </citation>
    <scope>NUCLEOTIDE SEQUENCE</scope>
    <source>
        <strain evidence="5">IL3000</strain>
    </source>
</reference>
<feature type="region of interest" description="Disordered" evidence="3">
    <location>
        <begin position="362"/>
        <end position="388"/>
    </location>
</feature>
<dbReference type="PANTHER" id="PTHR14428">
    <property type="entry name" value="NUCLEOLAR COMPLEX PROTEIN 3"/>
    <property type="match status" value="1"/>
</dbReference>
<sequence>MAAMQRYLMNTSYLSSQLKELYSLHNRTVDNYGELVENLTKECSILCDVIPNYKISSTIEDEGGNQGSRKQKEVYQVQKLEHEVLVQYEHFLQLLRRLQRKPHPEQQALGSRLCAQLVPHASEFNHADRLLALAVAYANAKSTRVAQPALTALAELLDGQMVSDATECVVAALLDIVRKESYAMNPKLLNLLLHIRVAMVDMHRRDLTEETAKNKRLKKEDKELARQLQKSKARRDRAEIVVKQTRILHRVFVIYLRILEASKSCSQHHQTRILAPTLEGLVKFAPLVNVELHQELLTALKDIVNDEGTSVTTKLHALVAVASLAQKDSTMAASDWRVDLSYFHEVLFRCLPEALTLPKCEESGKGAGGNGTDLSDDKDEVASQGSTLSAGSLSSQAFSITESMALEKFVHSNASREWTFRIGLVLRAVDLLVLTQKHIPVPRVTAIVRRIVQAIPSTQPHVALSLIALVHRLILRYPAVSGIVIGGNDNFIAGRGVYTPGATQIAASNADCSFTWELSLLAKSYHPTLRNVAEAFCRHFYKISKLTQGQAPVVTKQLDVLGPYELLESHDPSTGEIRPPPPLPEAVRRRKAGAAAAGTKRRRSEEDEETIMSDVTHPNGE</sequence>
<dbReference type="InterPro" id="IPR005612">
    <property type="entry name" value="CCAAT-binding_factor"/>
</dbReference>
<dbReference type="EMBL" id="HE575323">
    <property type="protein sequence ID" value="CCC93773.1"/>
    <property type="molecule type" value="Genomic_DNA"/>
</dbReference>
<feature type="domain" description="CCAAT-binding factor" evidence="4">
    <location>
        <begin position="315"/>
        <end position="533"/>
    </location>
</feature>
<feature type="region of interest" description="Disordered" evidence="3">
    <location>
        <begin position="569"/>
        <end position="621"/>
    </location>
</feature>